<keyword evidence="7" id="KW-1185">Reference proteome</keyword>
<keyword evidence="2 6" id="KW-0436">Ligase</keyword>
<dbReference type="SMART" id="SM01230">
    <property type="entry name" value="Gln-synt_C"/>
    <property type="match status" value="1"/>
</dbReference>
<dbReference type="GO" id="GO:0016874">
    <property type="term" value="F:ligase activity"/>
    <property type="evidence" value="ECO:0007669"/>
    <property type="project" value="UniProtKB-KW"/>
</dbReference>
<dbReference type="SUPFAM" id="SSF55931">
    <property type="entry name" value="Glutamine synthetase/guanido kinase"/>
    <property type="match status" value="1"/>
</dbReference>
<dbReference type="PANTHER" id="PTHR43785">
    <property type="entry name" value="GAMMA-GLUTAMYLPUTRESCINE SYNTHETASE"/>
    <property type="match status" value="1"/>
</dbReference>
<organism evidence="6 7">
    <name type="scientific">Gordonia westfalica</name>
    <dbReference type="NCBI Taxonomy" id="158898"/>
    <lineage>
        <taxon>Bacteria</taxon>
        <taxon>Bacillati</taxon>
        <taxon>Actinomycetota</taxon>
        <taxon>Actinomycetes</taxon>
        <taxon>Mycobacteriales</taxon>
        <taxon>Gordoniaceae</taxon>
        <taxon>Gordonia</taxon>
    </lineage>
</organism>
<reference evidence="6 7" key="1">
    <citation type="submission" date="2023-08" db="EMBL/GenBank/DDBJ databases">
        <title>Bioegradation of LLDPE and BLDPE plastic by marine bacteria from coast plastic debris.</title>
        <authorList>
            <person name="Rong Z."/>
        </authorList>
    </citation>
    <scope>NUCLEOTIDE SEQUENCE [LARGE SCALE GENOMIC DNA]</scope>
    <source>
        <strain evidence="6 7">Z-2</strain>
    </source>
</reference>
<protein>
    <submittedName>
        <fullName evidence="6">Glutamine synthetase family protein</fullName>
        <ecNumber evidence="6">6.3.1.-</ecNumber>
    </submittedName>
</protein>
<name>A0ABU2H0G2_9ACTN</name>
<dbReference type="EC" id="6.3.1.-" evidence="6"/>
<comment type="similarity">
    <text evidence="1 3 4">Belongs to the glutamine synthetase family.</text>
</comment>
<dbReference type="InterPro" id="IPR036651">
    <property type="entry name" value="Gln_synt_N_sf"/>
</dbReference>
<sequence>MVSRPDSVDDSSSSMLLATVVNPAGLTLAKTVTPDRVPAFASVGLGASPSWHAFAIDQTGIAFSDEVGVVGDQRIRIDLDARVDVDPTLSWAPGEFFTLTGDPVPQCARGTLRRVVAELADVGLRATVGHELEFVLVAPDGTPLPSAPWTPYGAAGLLEYEGFVRDVLASCRAAGILVEQLHPEHARRQFEVSLGPADPVTAADQLVLTRVLIGRLAREHGLRASFSPKPFVDEAGCGAHQHVSFHRDDRPLLSGGTGVAGMTPDGEHAVAGILDAVLELQGVLCGSVVSGLRMLPGQWAGAHVCWGVENREAAIRLVRADTEGDTSAVAAHADTSGMRGRGANVEVKITDPSANVYFATAAILGVAAAGIERKATLPPEVGVDPGTRPVGERTLLSTEQSDVVDRMEVSPLLRGILGDPAVDALVAVRRYEVVHFPDHTPEALTERFRLAWSV</sequence>
<evidence type="ECO:0000256" key="3">
    <source>
        <dbReference type="PROSITE-ProRule" id="PRU01331"/>
    </source>
</evidence>
<dbReference type="Gene3D" id="3.30.590.10">
    <property type="entry name" value="Glutamine synthetase/guanido kinase, catalytic domain"/>
    <property type="match status" value="1"/>
</dbReference>
<comment type="caution">
    <text evidence="6">The sequence shown here is derived from an EMBL/GenBank/DDBJ whole genome shotgun (WGS) entry which is preliminary data.</text>
</comment>
<dbReference type="PROSITE" id="PS51987">
    <property type="entry name" value="GS_CATALYTIC"/>
    <property type="match status" value="1"/>
</dbReference>
<dbReference type="Proteomes" id="UP001265083">
    <property type="component" value="Unassembled WGS sequence"/>
</dbReference>
<proteinExistence type="inferred from homology"/>
<dbReference type="RefSeq" id="WP_310952423.1">
    <property type="nucleotide sequence ID" value="NZ_JAVLUS010000031.1"/>
</dbReference>
<dbReference type="Pfam" id="PF00120">
    <property type="entry name" value="Gln-synt_C"/>
    <property type="match status" value="1"/>
</dbReference>
<evidence type="ECO:0000256" key="1">
    <source>
        <dbReference type="ARBA" id="ARBA00009897"/>
    </source>
</evidence>
<evidence type="ECO:0000259" key="5">
    <source>
        <dbReference type="PROSITE" id="PS51987"/>
    </source>
</evidence>
<evidence type="ECO:0000313" key="7">
    <source>
        <dbReference type="Proteomes" id="UP001265083"/>
    </source>
</evidence>
<evidence type="ECO:0000256" key="4">
    <source>
        <dbReference type="RuleBase" id="RU000384"/>
    </source>
</evidence>
<dbReference type="EMBL" id="JAVLUS010000031">
    <property type="protein sequence ID" value="MDS1116685.1"/>
    <property type="molecule type" value="Genomic_DNA"/>
</dbReference>
<feature type="domain" description="GS catalytic" evidence="5">
    <location>
        <begin position="108"/>
        <end position="454"/>
    </location>
</feature>
<accession>A0ABU2H0G2</accession>
<gene>
    <name evidence="6" type="ORF">RD149_23345</name>
</gene>
<evidence type="ECO:0000256" key="2">
    <source>
        <dbReference type="ARBA" id="ARBA00022598"/>
    </source>
</evidence>
<dbReference type="InterPro" id="IPR014746">
    <property type="entry name" value="Gln_synth/guanido_kin_cat_dom"/>
</dbReference>
<dbReference type="PANTHER" id="PTHR43785:SF12">
    <property type="entry name" value="TYPE-1 GLUTAMINE SYNTHETASE 2"/>
    <property type="match status" value="1"/>
</dbReference>
<evidence type="ECO:0000313" key="6">
    <source>
        <dbReference type="EMBL" id="MDS1116685.1"/>
    </source>
</evidence>
<dbReference type="Gene3D" id="3.10.20.70">
    <property type="entry name" value="Glutamine synthetase, N-terminal domain"/>
    <property type="match status" value="1"/>
</dbReference>
<dbReference type="InterPro" id="IPR008146">
    <property type="entry name" value="Gln_synth_cat_dom"/>
</dbReference>